<accession>A0A8T3BJE6</accession>
<keyword evidence="9" id="KW-0479">Metal-binding</keyword>
<evidence type="ECO:0000256" key="2">
    <source>
        <dbReference type="ARBA" id="ARBA00022494"/>
    </source>
</evidence>
<dbReference type="Gene3D" id="4.10.60.10">
    <property type="entry name" value="Zinc finger, CCHC-type"/>
    <property type="match status" value="1"/>
</dbReference>
<feature type="compositionally biased region" description="Basic and acidic residues" evidence="10">
    <location>
        <begin position="719"/>
        <end position="735"/>
    </location>
</feature>
<dbReference type="GO" id="GO:0003676">
    <property type="term" value="F:nucleic acid binding"/>
    <property type="evidence" value="ECO:0007669"/>
    <property type="project" value="InterPro"/>
</dbReference>
<dbReference type="Pfam" id="PF14223">
    <property type="entry name" value="Retrotran_gag_2"/>
    <property type="match status" value="1"/>
</dbReference>
<name>A0A8T3BJE6_DENNO</name>
<dbReference type="SMR" id="A0A8T3BJE6"/>
<keyword evidence="13" id="KW-1185">Reference proteome</keyword>
<dbReference type="OrthoDB" id="97058at2759"/>
<evidence type="ECO:0000256" key="1">
    <source>
        <dbReference type="ARBA" id="ARBA00004141"/>
    </source>
</evidence>
<organism evidence="12 13">
    <name type="scientific">Dendrobium nobile</name>
    <name type="common">Orchid</name>
    <dbReference type="NCBI Taxonomy" id="94219"/>
    <lineage>
        <taxon>Eukaryota</taxon>
        <taxon>Viridiplantae</taxon>
        <taxon>Streptophyta</taxon>
        <taxon>Embryophyta</taxon>
        <taxon>Tracheophyta</taxon>
        <taxon>Spermatophyta</taxon>
        <taxon>Magnoliopsida</taxon>
        <taxon>Liliopsida</taxon>
        <taxon>Asparagales</taxon>
        <taxon>Orchidaceae</taxon>
        <taxon>Epidendroideae</taxon>
        <taxon>Malaxideae</taxon>
        <taxon>Dendrobiinae</taxon>
        <taxon>Dendrobium</taxon>
    </lineage>
</organism>
<dbReference type="SUPFAM" id="SSF161077">
    <property type="entry name" value="Photosystem II antenna protein-like"/>
    <property type="match status" value="1"/>
</dbReference>
<evidence type="ECO:0000256" key="3">
    <source>
        <dbReference type="ARBA" id="ARBA00022531"/>
    </source>
</evidence>
<keyword evidence="5" id="KW-1133">Transmembrane helix</keyword>
<keyword evidence="7" id="KW-0472">Membrane</keyword>
<feature type="region of interest" description="Disordered" evidence="10">
    <location>
        <begin position="715"/>
        <end position="735"/>
    </location>
</feature>
<evidence type="ECO:0000256" key="4">
    <source>
        <dbReference type="ARBA" id="ARBA00022692"/>
    </source>
</evidence>
<dbReference type="GO" id="GO:0016168">
    <property type="term" value="F:chlorophyll binding"/>
    <property type="evidence" value="ECO:0007669"/>
    <property type="project" value="UniProtKB-KW"/>
</dbReference>
<keyword evidence="9" id="KW-0863">Zinc-finger</keyword>
<keyword evidence="3" id="KW-0602">Photosynthesis</keyword>
<dbReference type="InterPro" id="IPR001878">
    <property type="entry name" value="Znf_CCHC"/>
</dbReference>
<dbReference type="AlphaFoldDB" id="A0A8T3BJE6"/>
<dbReference type="PROSITE" id="PS50158">
    <property type="entry name" value="ZF_CCHC"/>
    <property type="match status" value="1"/>
</dbReference>
<gene>
    <name evidence="12" type="ORF">KFK09_009453</name>
</gene>
<reference evidence="12" key="1">
    <citation type="journal article" date="2022" name="Front. Genet.">
        <title>Chromosome-Scale Assembly of the Dendrobium nobile Genome Provides Insights Into the Molecular Mechanism of the Biosynthesis of the Medicinal Active Ingredient of Dendrobium.</title>
        <authorList>
            <person name="Xu Q."/>
            <person name="Niu S.-C."/>
            <person name="Li K.-L."/>
            <person name="Zheng P.-J."/>
            <person name="Zhang X.-J."/>
            <person name="Jia Y."/>
            <person name="Liu Y."/>
            <person name="Niu Y.-X."/>
            <person name="Yu L.-H."/>
            <person name="Chen D.-F."/>
            <person name="Zhang G.-Q."/>
        </authorList>
    </citation>
    <scope>NUCLEOTIDE SEQUENCE</scope>
    <source>
        <tissue evidence="12">Leaf</tissue>
    </source>
</reference>
<keyword evidence="8" id="KW-0604">Photosystem II</keyword>
<evidence type="ECO:0000256" key="6">
    <source>
        <dbReference type="ARBA" id="ARBA00022991"/>
    </source>
</evidence>
<evidence type="ECO:0000313" key="13">
    <source>
        <dbReference type="Proteomes" id="UP000829196"/>
    </source>
</evidence>
<dbReference type="InterPro" id="IPR036001">
    <property type="entry name" value="PS_II_antenna-like_sf"/>
</dbReference>
<evidence type="ECO:0000259" key="11">
    <source>
        <dbReference type="PROSITE" id="PS50158"/>
    </source>
</evidence>
<dbReference type="PANTHER" id="PTHR42648">
    <property type="entry name" value="TRANSPOSASE, PUTATIVE-RELATED"/>
    <property type="match status" value="1"/>
</dbReference>
<dbReference type="EMBL" id="JAGYWB010000008">
    <property type="protein sequence ID" value="KAI0513432.1"/>
    <property type="molecule type" value="Genomic_DNA"/>
</dbReference>
<dbReference type="GO" id="GO:0009767">
    <property type="term" value="P:photosynthetic electron transport chain"/>
    <property type="evidence" value="ECO:0007669"/>
    <property type="project" value="InterPro"/>
</dbReference>
<sequence>MLAEYSLPKYFWVEAVNIACYVLNRVNVRAKLDKTPYEILKGRTPNLSHLHIFGCKVFIHNNGKSHLGQFYPKSDEGGFLGYSSVGKSFRVFNKWILVVEETTHIVFDKSDPSKSKVEDEDEVGEITIGVKNLEKKVVPQNTEGVGEITQGVENIDLEERVEPTHTLPRDLRYSLSHPKELILGDPSERVRTRKGLRKEVNHYAFNSMSEPININQSLSDEYWILAMGIYMGLPWYRVHTVVLNDPGRLLSVHIMHTALVSGWAGSMALYELEVFDPSDPVLDPMWRQGMFVIPFMTRLGITNSWGGWSISGGTITNPGIWSYEGIYGLGIWVYDPYGLTGNVQSINPSWGAEGFDPFVQGGIASHHISVAFVVAGTMWYGSTTTPIELFCCTRYQWDQGYFQSRAQLTRETLRLGSEQKKEEIVAVKANNMDTDSFRMPGHIKADYPTLKDHPIKEKGKEKPKYMKDKQLQKAFWIDSASDSSETETEEKKINMFLMGDHLDYMRVSTCKSGKDIWDRLCITYEGTNEVKQSRLNILLHDYELFRMKPNESISDMYIRFTQIVTSLHALESKDLNIYSIDNLLGSLITYEQGVSQRKIDAGEPRKEKNIALKVEDSESEHSQPEDEDDIALMTRQFRSFLKRKQKRRQQWNRDKFNRNGKVSNEVICYECRKPGHIKTDCLKLKTTPSKEKVEEKPMVKKGKKKFQRAFWTDSASDSFETKTEEEVTKPLLDGR</sequence>
<evidence type="ECO:0000256" key="8">
    <source>
        <dbReference type="ARBA" id="ARBA00023276"/>
    </source>
</evidence>
<dbReference type="PANTHER" id="PTHR42648:SF21">
    <property type="entry name" value="CYSTEINE-RICH RLK (RECEPTOR-LIKE PROTEIN KINASE) 8"/>
    <property type="match status" value="1"/>
</dbReference>
<keyword evidence="4" id="KW-0812">Transmembrane</keyword>
<evidence type="ECO:0000256" key="7">
    <source>
        <dbReference type="ARBA" id="ARBA00023136"/>
    </source>
</evidence>
<keyword evidence="6" id="KW-0157">Chromophore</keyword>
<dbReference type="SUPFAM" id="SSF57756">
    <property type="entry name" value="Retrovirus zinc finger-like domains"/>
    <property type="match status" value="1"/>
</dbReference>
<protein>
    <recommendedName>
        <fullName evidence="11">CCHC-type domain-containing protein</fullName>
    </recommendedName>
</protein>
<dbReference type="InterPro" id="IPR039537">
    <property type="entry name" value="Retrotran_Ty1/copia-like"/>
</dbReference>
<evidence type="ECO:0000256" key="9">
    <source>
        <dbReference type="PROSITE-ProRule" id="PRU00047"/>
    </source>
</evidence>
<dbReference type="GO" id="GO:0009523">
    <property type="term" value="C:photosystem II"/>
    <property type="evidence" value="ECO:0007669"/>
    <property type="project" value="UniProtKB-KW"/>
</dbReference>
<dbReference type="SUPFAM" id="SSF53098">
    <property type="entry name" value="Ribonuclease H-like"/>
    <property type="match status" value="1"/>
</dbReference>
<dbReference type="Pfam" id="PF00421">
    <property type="entry name" value="PSII"/>
    <property type="match status" value="2"/>
</dbReference>
<comment type="subcellular location">
    <subcellularLocation>
        <location evidence="1">Membrane</location>
        <topology evidence="1">Multi-pass membrane protein</topology>
    </subcellularLocation>
</comment>
<dbReference type="Proteomes" id="UP000829196">
    <property type="component" value="Unassembled WGS sequence"/>
</dbReference>
<feature type="domain" description="CCHC-type" evidence="11">
    <location>
        <begin position="668"/>
        <end position="681"/>
    </location>
</feature>
<comment type="caution">
    <text evidence="12">The sequence shown here is derived from an EMBL/GenBank/DDBJ whole genome shotgun (WGS) entry which is preliminary data.</text>
</comment>
<dbReference type="InterPro" id="IPR000932">
    <property type="entry name" value="PS_antenna-like"/>
</dbReference>
<dbReference type="InterPro" id="IPR036875">
    <property type="entry name" value="Znf_CCHC_sf"/>
</dbReference>
<evidence type="ECO:0000256" key="5">
    <source>
        <dbReference type="ARBA" id="ARBA00022989"/>
    </source>
</evidence>
<dbReference type="Pfam" id="PF25597">
    <property type="entry name" value="SH3_retrovirus"/>
    <property type="match status" value="1"/>
</dbReference>
<proteinExistence type="predicted"/>
<evidence type="ECO:0000256" key="10">
    <source>
        <dbReference type="SAM" id="MobiDB-lite"/>
    </source>
</evidence>
<evidence type="ECO:0000313" key="12">
    <source>
        <dbReference type="EMBL" id="KAI0513432.1"/>
    </source>
</evidence>
<keyword evidence="9" id="KW-0862">Zinc</keyword>
<keyword evidence="2" id="KW-0148">Chlorophyll</keyword>
<dbReference type="InterPro" id="IPR012337">
    <property type="entry name" value="RNaseH-like_sf"/>
</dbReference>
<dbReference type="GO" id="GO:0008270">
    <property type="term" value="F:zinc ion binding"/>
    <property type="evidence" value="ECO:0007669"/>
    <property type="project" value="UniProtKB-KW"/>
</dbReference>
<dbReference type="InterPro" id="IPR057670">
    <property type="entry name" value="SH3_retrovirus"/>
</dbReference>